<keyword evidence="1" id="KW-0472">Membrane</keyword>
<comment type="caution">
    <text evidence="2">The sequence shown here is derived from an EMBL/GenBank/DDBJ whole genome shotgun (WGS) entry which is preliminary data.</text>
</comment>
<dbReference type="AlphaFoldDB" id="A0A0F9RZH2"/>
<sequence length="970" mass="108759">MNSFEKIVIYFNFTEGAYSDYTQFRLLQNAINNNPQTPLWTKNDSFYVDFIKATKASVLKMVLSPLTESLQEVFLDPYLETIVSDIVAKAGGDVFTQVLISSFVEGGRETLSGSMSQFIFGRSSNNPTMNTHHQFQEKQATSETATRNAIENQESFIQVKPRWSSIIKTGASLLLATAIVGLGGPMFFGASLVAGVSAIKSFSKSFTIQKTIIHNIVSQTLPSDYYTTADLSNKIIADGVQDTVMDEGLSSLKERAKPIATPDMVEDIAKLIPYGFYGAFDSRLGALNFYAKLGYDINKILVYGGGMSGVSGLKNLGHYFEAIVTSWQDMVDFIKTSLENNADVTQIAVTRRPKIEAQISMFLFGTQSYLQTAKENSINYRRVEHGKFKPAMAFINKGSKFMTKKKAFEIYNALRAKQQAFGESWAGLHEKLSLFWSVRFGTDLSDYSQQFNTVKEIVYDGLSLIFAGHLNLNKIQVNPAFISRILEPNRAKSRDAGFTDAGETRISASVIFRLISEARDFSAKTIVDSGKASGAGPLTKLAISDIRDISGLRTKLEQYLLDFLMSDLSGMSKSAIIRHKVEFDLELFYILYKNSPLESRNKFALTSIRNDLGTISTFGIYGRRASPSYQWRSILTINSYLREETKAGRISRSDFERVVRAGREFCSEMGIKPSRPYGFYVGKLFKIIINQGNIDASQFGADKVGNSIIKYFHQLDKLGYGVVPENYKTQVKKASQTFGMSPFSKDPYSVNLGFDKDSRSAYITKFTNSIEYGTQSRDGTIQQLMEYAKYRKADPFVLSDVKLFKLIAPSGGYNNQPSHDFIQYLALRNIPSIIATEPFLWLERGGAIFSGHPDFIEVIKTKSGYKIRIHDYKPDLEFSPSGTPSRHFIDSIPQVAGYAILFDIMFGITAAGFELECVTFNEDGYYIYDPYEALESSVDFYYGELHNLPDWHRLLSQNVINKIIANHPQS</sequence>
<evidence type="ECO:0000313" key="2">
    <source>
        <dbReference type="EMBL" id="KKN61850.1"/>
    </source>
</evidence>
<evidence type="ECO:0000256" key="1">
    <source>
        <dbReference type="SAM" id="Phobius"/>
    </source>
</evidence>
<keyword evidence="1" id="KW-1133">Transmembrane helix</keyword>
<reference evidence="2" key="1">
    <citation type="journal article" date="2015" name="Nature">
        <title>Complex archaea that bridge the gap between prokaryotes and eukaryotes.</title>
        <authorList>
            <person name="Spang A."/>
            <person name="Saw J.H."/>
            <person name="Jorgensen S.L."/>
            <person name="Zaremba-Niedzwiedzka K."/>
            <person name="Martijn J."/>
            <person name="Lind A.E."/>
            <person name="van Eijk R."/>
            <person name="Schleper C."/>
            <person name="Guy L."/>
            <person name="Ettema T.J."/>
        </authorList>
    </citation>
    <scope>NUCLEOTIDE SEQUENCE</scope>
</reference>
<organism evidence="2">
    <name type="scientific">marine sediment metagenome</name>
    <dbReference type="NCBI Taxonomy" id="412755"/>
    <lineage>
        <taxon>unclassified sequences</taxon>
        <taxon>metagenomes</taxon>
        <taxon>ecological metagenomes</taxon>
    </lineage>
</organism>
<name>A0A0F9RZH2_9ZZZZ</name>
<accession>A0A0F9RZH2</accession>
<dbReference type="EMBL" id="LAZR01000643">
    <property type="protein sequence ID" value="KKN61850.1"/>
    <property type="molecule type" value="Genomic_DNA"/>
</dbReference>
<keyword evidence="1" id="KW-0812">Transmembrane</keyword>
<feature type="transmembrane region" description="Helical" evidence="1">
    <location>
        <begin position="173"/>
        <end position="199"/>
    </location>
</feature>
<proteinExistence type="predicted"/>
<protein>
    <submittedName>
        <fullName evidence="2">Uncharacterized protein</fullName>
    </submittedName>
</protein>
<gene>
    <name evidence="2" type="ORF">LCGC14_0517820</name>
</gene>